<reference evidence="1 2" key="1">
    <citation type="submission" date="2019-05" db="EMBL/GenBank/DDBJ databases">
        <title>Another draft genome of Portunus trituberculatus and its Hox gene families provides insights of decapod evolution.</title>
        <authorList>
            <person name="Jeong J.-H."/>
            <person name="Song I."/>
            <person name="Kim S."/>
            <person name="Choi T."/>
            <person name="Kim D."/>
            <person name="Ryu S."/>
            <person name="Kim W."/>
        </authorList>
    </citation>
    <scope>NUCLEOTIDE SEQUENCE [LARGE SCALE GENOMIC DNA]</scope>
    <source>
        <tissue evidence="1">Muscle</tissue>
    </source>
</reference>
<name>A0A5B7GJJ3_PORTR</name>
<evidence type="ECO:0000313" key="1">
    <source>
        <dbReference type="EMBL" id="MPC57457.1"/>
    </source>
</evidence>
<comment type="caution">
    <text evidence="1">The sequence shown here is derived from an EMBL/GenBank/DDBJ whole genome shotgun (WGS) entry which is preliminary data.</text>
</comment>
<accession>A0A5B7GJJ3</accession>
<dbReference type="EMBL" id="VSRR010014799">
    <property type="protein sequence ID" value="MPC57457.1"/>
    <property type="molecule type" value="Genomic_DNA"/>
</dbReference>
<organism evidence="1 2">
    <name type="scientific">Portunus trituberculatus</name>
    <name type="common">Swimming crab</name>
    <name type="synonym">Neptunus trituberculatus</name>
    <dbReference type="NCBI Taxonomy" id="210409"/>
    <lineage>
        <taxon>Eukaryota</taxon>
        <taxon>Metazoa</taxon>
        <taxon>Ecdysozoa</taxon>
        <taxon>Arthropoda</taxon>
        <taxon>Crustacea</taxon>
        <taxon>Multicrustacea</taxon>
        <taxon>Malacostraca</taxon>
        <taxon>Eumalacostraca</taxon>
        <taxon>Eucarida</taxon>
        <taxon>Decapoda</taxon>
        <taxon>Pleocyemata</taxon>
        <taxon>Brachyura</taxon>
        <taxon>Eubrachyura</taxon>
        <taxon>Portunoidea</taxon>
        <taxon>Portunidae</taxon>
        <taxon>Portuninae</taxon>
        <taxon>Portunus</taxon>
    </lineage>
</organism>
<protein>
    <submittedName>
        <fullName evidence="1">Uncharacterized protein</fullName>
    </submittedName>
</protein>
<dbReference type="Proteomes" id="UP000324222">
    <property type="component" value="Unassembled WGS sequence"/>
</dbReference>
<sequence length="76" mass="8698">MAPLPVLSNLGALYLGDSSPCSPRPRRGLLAFRHREGLRLCYLQRPHLLPSLFPPYHLPCAIHPSWAWPPTPQHYY</sequence>
<dbReference type="AlphaFoldDB" id="A0A5B7GJJ3"/>
<proteinExistence type="predicted"/>
<keyword evidence="2" id="KW-1185">Reference proteome</keyword>
<gene>
    <name evidence="1" type="ORF">E2C01_051437</name>
</gene>
<evidence type="ECO:0000313" key="2">
    <source>
        <dbReference type="Proteomes" id="UP000324222"/>
    </source>
</evidence>